<dbReference type="EMBL" id="BSDX01000001">
    <property type="protein sequence ID" value="GLI53029.1"/>
    <property type="molecule type" value="Genomic_DNA"/>
</dbReference>
<dbReference type="Pfam" id="PF13487">
    <property type="entry name" value="HD_5"/>
    <property type="match status" value="1"/>
</dbReference>
<proteinExistence type="predicted"/>
<dbReference type="SUPFAM" id="SSF109604">
    <property type="entry name" value="HD-domain/PDEase-like"/>
    <property type="match status" value="1"/>
</dbReference>
<accession>A0A9W6LJX7</accession>
<dbReference type="InterPro" id="IPR006675">
    <property type="entry name" value="HDIG_dom"/>
</dbReference>
<evidence type="ECO:0000259" key="1">
    <source>
        <dbReference type="PROSITE" id="PS51832"/>
    </source>
</evidence>
<keyword evidence="3" id="KW-1185">Reference proteome</keyword>
<organism evidence="2 3">
    <name type="scientific">Thermodesulfovibrio yellowstonii</name>
    <dbReference type="NCBI Taxonomy" id="28262"/>
    <lineage>
        <taxon>Bacteria</taxon>
        <taxon>Pseudomonadati</taxon>
        <taxon>Nitrospirota</taxon>
        <taxon>Thermodesulfovibrionia</taxon>
        <taxon>Thermodesulfovibrionales</taxon>
        <taxon>Thermodesulfovibrionaceae</taxon>
        <taxon>Thermodesulfovibrio</taxon>
    </lineage>
</organism>
<name>A0A9W6LJX7_9BACT</name>
<dbReference type="PANTHER" id="PTHR43155:SF2">
    <property type="entry name" value="CYCLIC DI-GMP PHOSPHODIESTERASE PA4108"/>
    <property type="match status" value="1"/>
</dbReference>
<feature type="domain" description="HD-GYP" evidence="1">
    <location>
        <begin position="209"/>
        <end position="397"/>
    </location>
</feature>
<dbReference type="AlphaFoldDB" id="A0A9W6LJX7"/>
<gene>
    <name evidence="2" type="ORF">TISLANDTSLP1_07220</name>
</gene>
<dbReference type="Proteomes" id="UP001144297">
    <property type="component" value="Unassembled WGS sequence"/>
</dbReference>
<dbReference type="SMART" id="SM00471">
    <property type="entry name" value="HDc"/>
    <property type="match status" value="1"/>
</dbReference>
<evidence type="ECO:0000313" key="2">
    <source>
        <dbReference type="EMBL" id="GLI53029.1"/>
    </source>
</evidence>
<sequence length="397" mass="45895">MATQIREIGNYFSFKVDLFPLGVKIPCEVFIQEDEEFKVILKQGECFSLDLKNSLKEKNITNLFVTNSNKKIFQDFLLEFKPKEYFDSILDRYTINNESYYKIEKECLNPEIPLNFCLYLNDGKSFNILLDASEENPKNISQDKLSEGDILISKKDLRLYNEYLQKLIKEGKSDPKILKETTKLIIRDIYSEPTNRKNLMILGDKIDEIINYGSLESKVLEKFLIIKKIDYYNYVHSLNVMTLSLSLGLKIKLDKDDLRLLGITSALHDIGKTKISPLILSKLGKLTEKEFQIFKTHVIESVKIAKELELPEKVIDGIAHHHEKLNGNGYPFKLRGEKISFFGKIIAIVDAYEMLTTPKAMKYPLTPYNALMILVQDKACYDQALLETFIKMLGRLI</sequence>
<dbReference type="NCBIfam" id="TIGR00277">
    <property type="entry name" value="HDIG"/>
    <property type="match status" value="1"/>
</dbReference>
<dbReference type="InterPro" id="IPR003607">
    <property type="entry name" value="HD/PDEase_dom"/>
</dbReference>
<dbReference type="Gene3D" id="1.10.3210.10">
    <property type="entry name" value="Hypothetical protein af1432"/>
    <property type="match status" value="1"/>
</dbReference>
<dbReference type="PANTHER" id="PTHR43155">
    <property type="entry name" value="CYCLIC DI-GMP PHOSPHODIESTERASE PA4108-RELATED"/>
    <property type="match status" value="1"/>
</dbReference>
<dbReference type="PROSITE" id="PS51832">
    <property type="entry name" value="HD_GYP"/>
    <property type="match status" value="1"/>
</dbReference>
<comment type="caution">
    <text evidence="2">The sequence shown here is derived from an EMBL/GenBank/DDBJ whole genome shotgun (WGS) entry which is preliminary data.</text>
</comment>
<reference evidence="2" key="1">
    <citation type="submission" date="2022-12" db="EMBL/GenBank/DDBJ databases">
        <title>Reference genome sequencing for broad-spectrum identification of bacterial and archaeal isolates by mass spectrometry.</title>
        <authorList>
            <person name="Sekiguchi Y."/>
            <person name="Tourlousse D.M."/>
        </authorList>
    </citation>
    <scope>NUCLEOTIDE SEQUENCE</scope>
    <source>
        <strain evidence="2">TSL-P1</strain>
    </source>
</reference>
<dbReference type="CDD" id="cd00077">
    <property type="entry name" value="HDc"/>
    <property type="match status" value="1"/>
</dbReference>
<dbReference type="InterPro" id="IPR037522">
    <property type="entry name" value="HD_GYP_dom"/>
</dbReference>
<protein>
    <submittedName>
        <fullName evidence="2">Metal-dependent phosphohydrolase</fullName>
    </submittedName>
</protein>
<evidence type="ECO:0000313" key="3">
    <source>
        <dbReference type="Proteomes" id="UP001144297"/>
    </source>
</evidence>